<name>A0A372IU47_9BACT</name>
<evidence type="ECO:0000256" key="1">
    <source>
        <dbReference type="SAM" id="Phobius"/>
    </source>
</evidence>
<evidence type="ECO:0000313" key="3">
    <source>
        <dbReference type="Proteomes" id="UP000264702"/>
    </source>
</evidence>
<protein>
    <submittedName>
        <fullName evidence="2">DUF2165 domain-containing protein</fullName>
    </submittedName>
</protein>
<dbReference type="OrthoDB" id="7618855at2"/>
<dbReference type="AlphaFoldDB" id="A0A372IU47"/>
<feature type="transmembrane region" description="Helical" evidence="1">
    <location>
        <begin position="64"/>
        <end position="84"/>
    </location>
</feature>
<organism evidence="2 3">
    <name type="scientific">Paracidobacterium acidisoli</name>
    <dbReference type="NCBI Taxonomy" id="2303751"/>
    <lineage>
        <taxon>Bacteria</taxon>
        <taxon>Pseudomonadati</taxon>
        <taxon>Acidobacteriota</taxon>
        <taxon>Terriglobia</taxon>
        <taxon>Terriglobales</taxon>
        <taxon>Acidobacteriaceae</taxon>
        <taxon>Paracidobacterium</taxon>
    </lineage>
</organism>
<dbReference type="Pfam" id="PF09933">
    <property type="entry name" value="DUF2165"/>
    <property type="match status" value="1"/>
</dbReference>
<accession>A0A372IU47</accession>
<gene>
    <name evidence="2" type="ORF">D0Y96_02435</name>
</gene>
<keyword evidence="3" id="KW-1185">Reference proteome</keyword>
<proteinExistence type="predicted"/>
<feature type="transmembrane region" description="Helical" evidence="1">
    <location>
        <begin position="7"/>
        <end position="26"/>
    </location>
</feature>
<keyword evidence="1" id="KW-0472">Membrane</keyword>
<dbReference type="EMBL" id="QVQT01000001">
    <property type="protein sequence ID" value="RFU18438.1"/>
    <property type="molecule type" value="Genomic_DNA"/>
</dbReference>
<evidence type="ECO:0000313" key="2">
    <source>
        <dbReference type="EMBL" id="RFU18438.1"/>
    </source>
</evidence>
<comment type="caution">
    <text evidence="2">The sequence shown here is derived from an EMBL/GenBank/DDBJ whole genome shotgun (WGS) entry which is preliminary data.</text>
</comment>
<feature type="transmembrane region" description="Helical" evidence="1">
    <location>
        <begin position="141"/>
        <end position="158"/>
    </location>
</feature>
<reference evidence="2 3" key="1">
    <citation type="submission" date="2018-08" db="EMBL/GenBank/DDBJ databases">
        <title>Acidipila sp. 4G-K13, an acidobacterium isolated from forest soil.</title>
        <authorList>
            <person name="Gao Z.-H."/>
            <person name="Qiu L.-H."/>
        </authorList>
    </citation>
    <scope>NUCLEOTIDE SEQUENCE [LARGE SCALE GENOMIC DNA]</scope>
    <source>
        <strain evidence="2 3">4G-K13</strain>
    </source>
</reference>
<dbReference type="RefSeq" id="WP_117297731.1">
    <property type="nucleotide sequence ID" value="NZ_QVQT02000001.1"/>
</dbReference>
<dbReference type="Proteomes" id="UP000264702">
    <property type="component" value="Unassembled WGS sequence"/>
</dbReference>
<sequence>MTLRLAKVLLIAAIGLFYTLVVFNNLTDYSSNYEFVHHVLLMDSTFPGNHGMWRAIHPVLAQKIFYDGIIAWEILTTILCWVGYVQLLRAIRKPSEVFERAKRPAVCALTLSLLMWLVAFLTVGAEWFLMWQSKIWNGQEAAFRMFAVVALILILLALPEREMQP</sequence>
<feature type="transmembrane region" description="Helical" evidence="1">
    <location>
        <begin position="105"/>
        <end position="129"/>
    </location>
</feature>
<keyword evidence="1" id="KW-1133">Transmembrane helix</keyword>
<keyword evidence="1" id="KW-0812">Transmembrane</keyword>
<dbReference type="InterPro" id="IPR018681">
    <property type="entry name" value="DUF2165_transmembrane"/>
</dbReference>